<dbReference type="InterPro" id="IPR052201">
    <property type="entry name" value="LRR-containing_regulator"/>
</dbReference>
<keyword evidence="3" id="KW-1185">Reference proteome</keyword>
<gene>
    <name evidence="2" type="ORF">HPB52_017009</name>
</gene>
<dbReference type="InterPro" id="IPR032675">
    <property type="entry name" value="LRR_dom_sf"/>
</dbReference>
<dbReference type="PANTHER" id="PTHR24111:SF0">
    <property type="entry name" value="LEUCINE-RICH REPEAT-CONTAINING PROTEIN"/>
    <property type="match status" value="1"/>
</dbReference>
<dbReference type="AlphaFoldDB" id="A0A9D4QEZ3"/>
<reference evidence="2" key="2">
    <citation type="submission" date="2021-09" db="EMBL/GenBank/DDBJ databases">
        <authorList>
            <person name="Jia N."/>
            <person name="Wang J."/>
            <person name="Shi W."/>
            <person name="Du L."/>
            <person name="Sun Y."/>
            <person name="Zhan W."/>
            <person name="Jiang J."/>
            <person name="Wang Q."/>
            <person name="Zhang B."/>
            <person name="Ji P."/>
            <person name="Sakyi L.B."/>
            <person name="Cui X."/>
            <person name="Yuan T."/>
            <person name="Jiang B."/>
            <person name="Yang W."/>
            <person name="Lam T.T.-Y."/>
            <person name="Chang Q."/>
            <person name="Ding S."/>
            <person name="Wang X."/>
            <person name="Zhu J."/>
            <person name="Ruan X."/>
            <person name="Zhao L."/>
            <person name="Wei J."/>
            <person name="Que T."/>
            <person name="Du C."/>
            <person name="Cheng J."/>
            <person name="Dai P."/>
            <person name="Han X."/>
            <person name="Huang E."/>
            <person name="Gao Y."/>
            <person name="Liu J."/>
            <person name="Shao H."/>
            <person name="Ye R."/>
            <person name="Li L."/>
            <person name="Wei W."/>
            <person name="Wang X."/>
            <person name="Wang C."/>
            <person name="Huo Q."/>
            <person name="Li W."/>
            <person name="Guo W."/>
            <person name="Chen H."/>
            <person name="Chen S."/>
            <person name="Zhou L."/>
            <person name="Zhou L."/>
            <person name="Ni X."/>
            <person name="Tian J."/>
            <person name="Zhou Y."/>
            <person name="Sheng Y."/>
            <person name="Liu T."/>
            <person name="Pan Y."/>
            <person name="Xia L."/>
            <person name="Li J."/>
            <person name="Zhao F."/>
            <person name="Cao W."/>
        </authorList>
    </citation>
    <scope>NUCLEOTIDE SEQUENCE</scope>
    <source>
        <strain evidence="2">Rsan-2018</strain>
        <tissue evidence="2">Larvae</tissue>
    </source>
</reference>
<reference evidence="2" key="1">
    <citation type="journal article" date="2020" name="Cell">
        <title>Large-Scale Comparative Analyses of Tick Genomes Elucidate Their Genetic Diversity and Vector Capacities.</title>
        <authorList>
            <consortium name="Tick Genome and Microbiome Consortium (TIGMIC)"/>
            <person name="Jia N."/>
            <person name="Wang J."/>
            <person name="Shi W."/>
            <person name="Du L."/>
            <person name="Sun Y."/>
            <person name="Zhan W."/>
            <person name="Jiang J.F."/>
            <person name="Wang Q."/>
            <person name="Zhang B."/>
            <person name="Ji P."/>
            <person name="Bell-Sakyi L."/>
            <person name="Cui X.M."/>
            <person name="Yuan T.T."/>
            <person name="Jiang B.G."/>
            <person name="Yang W.F."/>
            <person name="Lam T.T."/>
            <person name="Chang Q.C."/>
            <person name="Ding S.J."/>
            <person name="Wang X.J."/>
            <person name="Zhu J.G."/>
            <person name="Ruan X.D."/>
            <person name="Zhao L."/>
            <person name="Wei J.T."/>
            <person name="Ye R.Z."/>
            <person name="Que T.C."/>
            <person name="Du C.H."/>
            <person name="Zhou Y.H."/>
            <person name="Cheng J.X."/>
            <person name="Dai P.F."/>
            <person name="Guo W.B."/>
            <person name="Han X.H."/>
            <person name="Huang E.J."/>
            <person name="Li L.F."/>
            <person name="Wei W."/>
            <person name="Gao Y.C."/>
            <person name="Liu J.Z."/>
            <person name="Shao H.Z."/>
            <person name="Wang X."/>
            <person name="Wang C.C."/>
            <person name="Yang T.C."/>
            <person name="Huo Q.B."/>
            <person name="Li W."/>
            <person name="Chen H.Y."/>
            <person name="Chen S.E."/>
            <person name="Zhou L.G."/>
            <person name="Ni X.B."/>
            <person name="Tian J.H."/>
            <person name="Sheng Y."/>
            <person name="Liu T."/>
            <person name="Pan Y.S."/>
            <person name="Xia L.Y."/>
            <person name="Li J."/>
            <person name="Zhao F."/>
            <person name="Cao W.C."/>
        </authorList>
    </citation>
    <scope>NUCLEOTIDE SEQUENCE</scope>
    <source>
        <strain evidence="2">Rsan-2018</strain>
    </source>
</reference>
<sequence length="810" mass="91027">MDDLNTDSDDTQDTDVLELYRKGLEDYRDLDDNESEHRVDETRAVALAYEKISEKEAAILRRLLRSGRPVEELCLHDISLCAFRLAFDNLEQCPSLSSMYIRVDLQGKELGRRFSAVFTSLQSLELSCDNTGSRFAYHIASYMRQNKTLRELRLRNSCGGDEGAAVLIEALVENNTLKLFALNDIKSSSDTLVGFAKMLATNRTLEMVHLGEVRCGEVVKVWSLLAQERYAGVFQRLQVMWPDELLSVLTVLIRREVCAPTVSAGVTSSIDEGVLLEFFDAVAENKTHRRLYFDSEVFDALANGIASVVKSTRTLRKIHVTMEVQRGSEYQLITILNALKDNSSITHFAMCVETVTPEVATSLAELLAANEALTDIYLCEESNISPTAGQTILQGLRANYTLTELGVCSKFDENDTTRDIEALLKRNLRILEQAADFVISGGDAVTFDQQTDELTIKRFLLSTCEEPVRDKVENVPLASRVRELRFASCFTLSSNVILDCAQRCENLRELHCVNCHVEPTQLFRLLSLRLTRVTKLDWTLYEEIFYASRLDSYAVRQVEAFHKLEGPQLIAMYVEQTLSPATDSLLDCFLTRCPRLRHLHIHGIRMEHLPVTRVDACSTNFAPDESGPFEITHRIPSLETFRYTSEIQLSPETGTRIPVIRNNIAWQRKPSPYFNVIRLDDVVKQKVAIRRVEQAVVTVDVNSQGAAVFEEAAAKPDMWRGMTRLTVISRPVERAEAPTSPSMRHVCGNALGHFFEKCASQLTELNLSTNHFAVGPDCCLLVASTLRSLRSLTLPPCGVNPKNSLGHLAL</sequence>
<dbReference type="VEuPathDB" id="VectorBase:RSAN_058247"/>
<dbReference type="Gene3D" id="3.80.10.10">
    <property type="entry name" value="Ribonuclease Inhibitor"/>
    <property type="match status" value="2"/>
</dbReference>
<evidence type="ECO:0008006" key="4">
    <source>
        <dbReference type="Google" id="ProtNLM"/>
    </source>
</evidence>
<keyword evidence="1" id="KW-0677">Repeat</keyword>
<accession>A0A9D4QEZ3</accession>
<evidence type="ECO:0000313" key="3">
    <source>
        <dbReference type="Proteomes" id="UP000821837"/>
    </source>
</evidence>
<evidence type="ECO:0000256" key="1">
    <source>
        <dbReference type="ARBA" id="ARBA00022737"/>
    </source>
</evidence>
<dbReference type="EMBL" id="JABSTV010001246">
    <property type="protein sequence ID" value="KAH7976612.1"/>
    <property type="molecule type" value="Genomic_DNA"/>
</dbReference>
<dbReference type="SUPFAM" id="SSF52047">
    <property type="entry name" value="RNI-like"/>
    <property type="match status" value="2"/>
</dbReference>
<proteinExistence type="predicted"/>
<evidence type="ECO:0000313" key="2">
    <source>
        <dbReference type="EMBL" id="KAH7976612.1"/>
    </source>
</evidence>
<dbReference type="SMART" id="SM00368">
    <property type="entry name" value="LRR_RI"/>
    <property type="match status" value="2"/>
</dbReference>
<protein>
    <recommendedName>
        <fullName evidence="4">Ran gtpase-activating protein</fullName>
    </recommendedName>
</protein>
<dbReference type="Proteomes" id="UP000821837">
    <property type="component" value="Chromosome 10"/>
</dbReference>
<name>A0A9D4QEZ3_RHISA</name>
<dbReference type="PANTHER" id="PTHR24111">
    <property type="entry name" value="LEUCINE-RICH REPEAT-CONTAINING PROTEIN 34"/>
    <property type="match status" value="1"/>
</dbReference>
<comment type="caution">
    <text evidence="2">The sequence shown here is derived from an EMBL/GenBank/DDBJ whole genome shotgun (WGS) entry which is preliminary data.</text>
</comment>
<organism evidence="2 3">
    <name type="scientific">Rhipicephalus sanguineus</name>
    <name type="common">Brown dog tick</name>
    <name type="synonym">Ixodes sanguineus</name>
    <dbReference type="NCBI Taxonomy" id="34632"/>
    <lineage>
        <taxon>Eukaryota</taxon>
        <taxon>Metazoa</taxon>
        <taxon>Ecdysozoa</taxon>
        <taxon>Arthropoda</taxon>
        <taxon>Chelicerata</taxon>
        <taxon>Arachnida</taxon>
        <taxon>Acari</taxon>
        <taxon>Parasitiformes</taxon>
        <taxon>Ixodida</taxon>
        <taxon>Ixodoidea</taxon>
        <taxon>Ixodidae</taxon>
        <taxon>Rhipicephalinae</taxon>
        <taxon>Rhipicephalus</taxon>
        <taxon>Rhipicephalus</taxon>
    </lineage>
</organism>